<dbReference type="SMART" id="SM00857">
    <property type="entry name" value="Resolvase"/>
    <property type="match status" value="1"/>
</dbReference>
<sequence>MTFWDQHGQEVEISQADQKWLDDSYFMTQQMRLEVDAPRAALSYRVSTKGQVDHDDIPMQKIACRKFAQEHGWRVVLEKAEKGISGSKVSASKRDVIQELRSEAGKGNFDILLVYMFDRLGRIESETPFVLEWFVQHGIQMWSTHEGQQRIESHGDKLMNYIRFWQAAGESEKTSMRTRDRIRQIVSSGHFAGGFVPYGYRAINKGRVNKRDQPVKDLEINPDEAAWVREVFTKVAEEGASGYAMAQMLNQRGLRTRQGAEFQSSNIKRMIQHEGYTGYIITKAARSEFIPQLQIIDEALFTKANEMISKRSKKAMKDKNAAQKSSNPTLLAGIIVCAHCGAKMSAFLHTDRYKLADGSIREKVQAKYNCYQRGQHLRQCDGQSLYLAERVDRIVLAYADELFHKIKSEPYDKSIEQRIRQQDAEHNRQKQAAEKKIKAAQYKQQRYEDEVLKCLEGESAFSQEMLARLIAQAEAEVRQAKDEYAALLQSNTDRTTVQQIRGYYDEFLGWANEFDLAPIQRKRAILAQLLEKVELGKGYKITIHVKGTYQQFLGEGEPNEKL</sequence>
<dbReference type="PROSITE" id="PS51736">
    <property type="entry name" value="RECOMBINASES_3"/>
    <property type="match status" value="1"/>
</dbReference>
<dbReference type="InterPro" id="IPR006119">
    <property type="entry name" value="Resolv_N"/>
</dbReference>
<dbReference type="GO" id="GO:0003677">
    <property type="term" value="F:DNA binding"/>
    <property type="evidence" value="ECO:0007669"/>
    <property type="project" value="InterPro"/>
</dbReference>
<gene>
    <name evidence="4" type="ORF">SUBVAR_04826</name>
</gene>
<evidence type="ECO:0000259" key="2">
    <source>
        <dbReference type="PROSITE" id="PS51736"/>
    </source>
</evidence>
<keyword evidence="1" id="KW-0175">Coiled coil</keyword>
<dbReference type="PANTHER" id="PTHR30461:SF23">
    <property type="entry name" value="DNA RECOMBINASE-RELATED"/>
    <property type="match status" value="1"/>
</dbReference>
<dbReference type="InterPro" id="IPR038109">
    <property type="entry name" value="DNA_bind_recomb_sf"/>
</dbReference>
<dbReference type="STRING" id="411471.SUBVAR_04826"/>
<comment type="caution">
    <text evidence="4">The sequence shown here is derived from an EMBL/GenBank/DDBJ whole genome shotgun (WGS) entry which is preliminary data.</text>
</comment>
<protein>
    <submittedName>
        <fullName evidence="4">Resolvase, N-terminal domain protein</fullName>
    </submittedName>
</protein>
<dbReference type="PROSITE" id="PS51737">
    <property type="entry name" value="RECOMBINASE_DNA_BIND"/>
    <property type="match status" value="1"/>
</dbReference>
<dbReference type="Gene3D" id="3.90.1750.20">
    <property type="entry name" value="Putative Large Serine Recombinase, Chain B, Domain 2"/>
    <property type="match status" value="1"/>
</dbReference>
<evidence type="ECO:0000313" key="4">
    <source>
        <dbReference type="EMBL" id="EFB76838.1"/>
    </source>
</evidence>
<feature type="domain" description="Resolvase/invertase-type recombinase catalytic" evidence="2">
    <location>
        <begin position="39"/>
        <end position="189"/>
    </location>
</feature>
<feature type="coiled-coil region" evidence="1">
    <location>
        <begin position="430"/>
        <end position="490"/>
    </location>
</feature>
<dbReference type="Pfam" id="PF07508">
    <property type="entry name" value="Recombinase"/>
    <property type="match status" value="1"/>
</dbReference>
<reference evidence="4" key="1">
    <citation type="submission" date="2009-12" db="EMBL/GenBank/DDBJ databases">
        <authorList>
            <person name="Weinstock G."/>
            <person name="Sodergren E."/>
            <person name="Clifton S."/>
            <person name="Fulton L."/>
            <person name="Fulton B."/>
            <person name="Courtney L."/>
            <person name="Fronick C."/>
            <person name="Harrison M."/>
            <person name="Strong C."/>
            <person name="Farmer C."/>
            <person name="Delahaunty K."/>
            <person name="Markovic C."/>
            <person name="Hall O."/>
            <person name="Minx P."/>
            <person name="Tomlinson C."/>
            <person name="Mitreva M."/>
            <person name="Nelson J."/>
            <person name="Hou S."/>
            <person name="Wollam A."/>
            <person name="Pepin K.H."/>
            <person name="Johnson M."/>
            <person name="Bhonagiri V."/>
            <person name="Nash W.E."/>
            <person name="Warren W."/>
            <person name="Chinwalla A."/>
            <person name="Mardis E.R."/>
            <person name="Wilson R.K."/>
        </authorList>
    </citation>
    <scope>NUCLEOTIDE SEQUENCE [LARGE SCALE GENOMIC DNA]</scope>
    <source>
        <strain evidence="4">DSM 15176</strain>
    </source>
</reference>
<dbReference type="InterPro" id="IPR025827">
    <property type="entry name" value="Zn_ribbon_recom_dom"/>
</dbReference>
<name>D1PKF1_9FIRM</name>
<proteinExistence type="predicted"/>
<evidence type="ECO:0000313" key="5">
    <source>
        <dbReference type="Proteomes" id="UP000003438"/>
    </source>
</evidence>
<dbReference type="InterPro" id="IPR011109">
    <property type="entry name" value="DNA_bind_recombinase_dom"/>
</dbReference>
<dbReference type="OrthoDB" id="9769353at2"/>
<dbReference type="GO" id="GO:0000150">
    <property type="term" value="F:DNA strand exchange activity"/>
    <property type="evidence" value="ECO:0007669"/>
    <property type="project" value="InterPro"/>
</dbReference>
<dbReference type="PANTHER" id="PTHR30461">
    <property type="entry name" value="DNA-INVERTASE FROM LAMBDOID PROPHAGE"/>
    <property type="match status" value="1"/>
</dbReference>
<accession>D1PKF1</accession>
<evidence type="ECO:0000256" key="1">
    <source>
        <dbReference type="SAM" id="Coils"/>
    </source>
</evidence>
<dbReference type="Pfam" id="PF13408">
    <property type="entry name" value="Zn_ribbon_recom"/>
    <property type="match status" value="1"/>
</dbReference>
<evidence type="ECO:0000259" key="3">
    <source>
        <dbReference type="PROSITE" id="PS51737"/>
    </source>
</evidence>
<dbReference type="eggNOG" id="COG1961">
    <property type="taxonomic scope" value="Bacteria"/>
</dbReference>
<dbReference type="HOGENOM" id="CLU_010686_18_12_9"/>
<organism evidence="4 5">
    <name type="scientific">Subdoligranulum variabile DSM 15176</name>
    <dbReference type="NCBI Taxonomy" id="411471"/>
    <lineage>
        <taxon>Bacteria</taxon>
        <taxon>Bacillati</taxon>
        <taxon>Bacillota</taxon>
        <taxon>Clostridia</taxon>
        <taxon>Eubacteriales</taxon>
        <taxon>Oscillospiraceae</taxon>
        <taxon>Subdoligranulum</taxon>
    </lineage>
</organism>
<dbReference type="EMBL" id="ACBY02000019">
    <property type="protein sequence ID" value="EFB76838.1"/>
    <property type="molecule type" value="Genomic_DNA"/>
</dbReference>
<dbReference type="Pfam" id="PF00239">
    <property type="entry name" value="Resolvase"/>
    <property type="match status" value="1"/>
</dbReference>
<dbReference type="RefSeq" id="WP_007046239.1">
    <property type="nucleotide sequence ID" value="NZ_GG704769.1"/>
</dbReference>
<feature type="domain" description="Recombinase" evidence="3">
    <location>
        <begin position="197"/>
        <end position="314"/>
    </location>
</feature>
<dbReference type="InterPro" id="IPR036162">
    <property type="entry name" value="Resolvase-like_N_sf"/>
</dbReference>
<dbReference type="AlphaFoldDB" id="D1PKF1"/>
<dbReference type="Proteomes" id="UP000003438">
    <property type="component" value="Unassembled WGS sequence"/>
</dbReference>
<dbReference type="InterPro" id="IPR050639">
    <property type="entry name" value="SSR_resolvase"/>
</dbReference>
<dbReference type="CDD" id="cd00338">
    <property type="entry name" value="Ser_Recombinase"/>
    <property type="match status" value="1"/>
</dbReference>
<dbReference type="SUPFAM" id="SSF53041">
    <property type="entry name" value="Resolvase-like"/>
    <property type="match status" value="1"/>
</dbReference>
<keyword evidence="5" id="KW-1185">Reference proteome</keyword>
<dbReference type="Gene3D" id="3.40.50.1390">
    <property type="entry name" value="Resolvase, N-terminal catalytic domain"/>
    <property type="match status" value="1"/>
</dbReference>